<dbReference type="InterPro" id="IPR000014">
    <property type="entry name" value="PAS"/>
</dbReference>
<evidence type="ECO:0000259" key="4">
    <source>
        <dbReference type="PROSITE" id="PS50887"/>
    </source>
</evidence>
<dbReference type="InterPro" id="IPR059127">
    <property type="entry name" value="Diguanyl_cycl_sensor_dom"/>
</dbReference>
<dbReference type="InterPro" id="IPR029787">
    <property type="entry name" value="Nucleotide_cyclase"/>
</dbReference>
<dbReference type="SUPFAM" id="SSF55073">
    <property type="entry name" value="Nucleotide cyclase"/>
    <property type="match status" value="1"/>
</dbReference>
<dbReference type="SMART" id="SM00267">
    <property type="entry name" value="GGDEF"/>
    <property type="match status" value="1"/>
</dbReference>
<feature type="domain" description="GGDEF" evidence="4">
    <location>
        <begin position="206"/>
        <end position="341"/>
    </location>
</feature>
<feature type="domain" description="PAS" evidence="3">
    <location>
        <begin position="44"/>
        <end position="114"/>
    </location>
</feature>
<dbReference type="CDD" id="cd00130">
    <property type="entry name" value="PAS"/>
    <property type="match status" value="1"/>
</dbReference>
<keyword evidence="5" id="KW-0808">Transferase</keyword>
<dbReference type="GO" id="GO:0052621">
    <property type="term" value="F:diguanylate cyclase activity"/>
    <property type="evidence" value="ECO:0007669"/>
    <property type="project" value="UniProtKB-EC"/>
</dbReference>
<dbReference type="InterPro" id="IPR035965">
    <property type="entry name" value="PAS-like_dom_sf"/>
</dbReference>
<reference evidence="5 6" key="1">
    <citation type="submission" date="2022-10" db="EMBL/GenBank/DDBJ databases">
        <title>Aestuariibacter sp. AA17 isolated from Montipora capitata coral fragment.</title>
        <authorList>
            <person name="Emsley S.A."/>
            <person name="Pfannmuller K.M."/>
            <person name="Loughran R.M."/>
            <person name="Shlafstein M."/>
            <person name="Papke E."/>
            <person name="Saw J.H."/>
            <person name="Ushijima B."/>
            <person name="Videau P."/>
        </authorList>
    </citation>
    <scope>NUCLEOTIDE SEQUENCE [LARGE SCALE GENOMIC DNA]</scope>
    <source>
        <strain evidence="5 6">AA17</strain>
    </source>
</reference>
<accession>A0ABT3A840</accession>
<organism evidence="5 6">
    <name type="scientific">Fluctibacter corallii</name>
    <dbReference type="NCBI Taxonomy" id="2984329"/>
    <lineage>
        <taxon>Bacteria</taxon>
        <taxon>Pseudomonadati</taxon>
        <taxon>Pseudomonadota</taxon>
        <taxon>Gammaproteobacteria</taxon>
        <taxon>Alteromonadales</taxon>
        <taxon>Alteromonadaceae</taxon>
        <taxon>Fluctibacter</taxon>
    </lineage>
</organism>
<dbReference type="InterPro" id="IPR043128">
    <property type="entry name" value="Rev_trsase/Diguanyl_cyclase"/>
</dbReference>
<dbReference type="NCBIfam" id="TIGR00254">
    <property type="entry name" value="GGDEF"/>
    <property type="match status" value="1"/>
</dbReference>
<name>A0ABT3A840_9ALTE</name>
<dbReference type="Pfam" id="PF24820">
    <property type="entry name" value="Diguanyl_cycl_sensor"/>
    <property type="match status" value="1"/>
</dbReference>
<dbReference type="InterPro" id="IPR050469">
    <property type="entry name" value="Diguanylate_Cyclase"/>
</dbReference>
<proteinExistence type="predicted"/>
<gene>
    <name evidence="5" type="ORF">OE749_09080</name>
</gene>
<dbReference type="PROSITE" id="PS50887">
    <property type="entry name" value="GGDEF"/>
    <property type="match status" value="1"/>
</dbReference>
<evidence type="ECO:0000313" key="5">
    <source>
        <dbReference type="EMBL" id="MCV2884847.1"/>
    </source>
</evidence>
<dbReference type="InterPro" id="IPR000160">
    <property type="entry name" value="GGDEF_dom"/>
</dbReference>
<sequence>MFESGLSNKKKWAKRCEEIRLEHPLTELGSISGGSSIPSTERIFTHSLIPLLEYLNGAIMLLRRNGDIVAANGFACRLLGVPQSSVVGKSFNQFIGAQYVEEYRLLFSQMAQDSDLMLQHGPKDITLVRGGKETLNIDLSLSCLPLEADNPEAFVHVMLHDLSKHKQESERLLREARTDYLTGVANRHAFAEVLEEQWHVCHHDNMPMSMLFIDVDYFKQFNDAYGHVNGDKCLKKIADAIVFCMPSHSCTVARYGGEEFAVLMPRFDCKVAQLTALRIKQQIEELSFVHMGLNKDVGITASIGVGCQHMARFENVEALLQNTDKALYRAKAAGRNQIVTI</sequence>
<comment type="caution">
    <text evidence="5">The sequence shown here is derived from an EMBL/GenBank/DDBJ whole genome shotgun (WGS) entry which is preliminary data.</text>
</comment>
<keyword evidence="5" id="KW-0548">Nucleotidyltransferase</keyword>
<dbReference type="NCBIfam" id="TIGR00229">
    <property type="entry name" value="sensory_box"/>
    <property type="match status" value="1"/>
</dbReference>
<evidence type="ECO:0000259" key="3">
    <source>
        <dbReference type="PROSITE" id="PS50112"/>
    </source>
</evidence>
<evidence type="ECO:0000313" key="6">
    <source>
        <dbReference type="Proteomes" id="UP001652504"/>
    </source>
</evidence>
<comment type="catalytic activity">
    <reaction evidence="2">
        <text>2 GTP = 3',3'-c-di-GMP + 2 diphosphate</text>
        <dbReference type="Rhea" id="RHEA:24898"/>
        <dbReference type="ChEBI" id="CHEBI:33019"/>
        <dbReference type="ChEBI" id="CHEBI:37565"/>
        <dbReference type="ChEBI" id="CHEBI:58805"/>
        <dbReference type="EC" id="2.7.7.65"/>
    </reaction>
</comment>
<dbReference type="Gene3D" id="3.30.70.270">
    <property type="match status" value="1"/>
</dbReference>
<dbReference type="SMART" id="SM00091">
    <property type="entry name" value="PAS"/>
    <property type="match status" value="1"/>
</dbReference>
<dbReference type="Pfam" id="PF00990">
    <property type="entry name" value="GGDEF"/>
    <property type="match status" value="1"/>
</dbReference>
<evidence type="ECO:0000256" key="1">
    <source>
        <dbReference type="ARBA" id="ARBA00012528"/>
    </source>
</evidence>
<evidence type="ECO:0000256" key="2">
    <source>
        <dbReference type="ARBA" id="ARBA00034247"/>
    </source>
</evidence>
<dbReference type="PANTHER" id="PTHR45138:SF9">
    <property type="entry name" value="DIGUANYLATE CYCLASE DGCM-RELATED"/>
    <property type="match status" value="1"/>
</dbReference>
<dbReference type="EMBL" id="JAOWKX010000004">
    <property type="protein sequence ID" value="MCV2884847.1"/>
    <property type="molecule type" value="Genomic_DNA"/>
</dbReference>
<dbReference type="Gene3D" id="3.30.450.20">
    <property type="entry name" value="PAS domain"/>
    <property type="match status" value="1"/>
</dbReference>
<keyword evidence="6" id="KW-1185">Reference proteome</keyword>
<dbReference type="RefSeq" id="WP_263712129.1">
    <property type="nucleotide sequence ID" value="NZ_JAOWKX010000004.1"/>
</dbReference>
<dbReference type="PANTHER" id="PTHR45138">
    <property type="entry name" value="REGULATORY COMPONENTS OF SENSORY TRANSDUCTION SYSTEM"/>
    <property type="match status" value="1"/>
</dbReference>
<dbReference type="SUPFAM" id="SSF55785">
    <property type="entry name" value="PYP-like sensor domain (PAS domain)"/>
    <property type="match status" value="1"/>
</dbReference>
<protein>
    <recommendedName>
        <fullName evidence="1">diguanylate cyclase</fullName>
        <ecNumber evidence="1">2.7.7.65</ecNumber>
    </recommendedName>
</protein>
<dbReference type="Proteomes" id="UP001652504">
    <property type="component" value="Unassembled WGS sequence"/>
</dbReference>
<dbReference type="EC" id="2.7.7.65" evidence="1"/>
<dbReference type="PROSITE" id="PS50112">
    <property type="entry name" value="PAS"/>
    <property type="match status" value="1"/>
</dbReference>
<dbReference type="CDD" id="cd01949">
    <property type="entry name" value="GGDEF"/>
    <property type="match status" value="1"/>
</dbReference>